<comment type="caution">
    <text evidence="1">The sequence shown here is derived from an EMBL/GenBank/DDBJ whole genome shotgun (WGS) entry which is preliminary data.</text>
</comment>
<organism evidence="1 2">
    <name type="scientific">Hyalomma asiaticum</name>
    <name type="common">Tick</name>
    <dbReference type="NCBI Taxonomy" id="266040"/>
    <lineage>
        <taxon>Eukaryota</taxon>
        <taxon>Metazoa</taxon>
        <taxon>Ecdysozoa</taxon>
        <taxon>Arthropoda</taxon>
        <taxon>Chelicerata</taxon>
        <taxon>Arachnida</taxon>
        <taxon>Acari</taxon>
        <taxon>Parasitiformes</taxon>
        <taxon>Ixodida</taxon>
        <taxon>Ixodoidea</taxon>
        <taxon>Ixodidae</taxon>
        <taxon>Hyalomminae</taxon>
        <taxon>Hyalomma</taxon>
    </lineage>
</organism>
<gene>
    <name evidence="1" type="ORF">HPB50_022523</name>
</gene>
<accession>A0ACB7S2R3</accession>
<name>A0ACB7S2R3_HYAAI</name>
<protein>
    <submittedName>
        <fullName evidence="1">Uncharacterized protein</fullName>
    </submittedName>
</protein>
<evidence type="ECO:0000313" key="2">
    <source>
        <dbReference type="Proteomes" id="UP000821845"/>
    </source>
</evidence>
<proteinExistence type="predicted"/>
<keyword evidence="2" id="KW-1185">Reference proteome</keyword>
<sequence>MYAAAGDRFSKACYATGEPRISDGDLNALIVHQGNPPARKVKCIRETGSVIVLFDGDEAPDYVRVGHILHRCFLYKKQIGVCYNYARVGHRADVYPAPTRLRRPTATNAKQDASPAERATPPAKKRVGGDIKRRSSSDKEEESAPRSAPSSRALWTSLNSCPAVQL</sequence>
<reference evidence="1" key="1">
    <citation type="submission" date="2020-05" db="EMBL/GenBank/DDBJ databases">
        <title>Large-scale comparative analyses of tick genomes elucidate their genetic diversity and vector capacities.</title>
        <authorList>
            <person name="Jia N."/>
            <person name="Wang J."/>
            <person name="Shi W."/>
            <person name="Du L."/>
            <person name="Sun Y."/>
            <person name="Zhan W."/>
            <person name="Jiang J."/>
            <person name="Wang Q."/>
            <person name="Zhang B."/>
            <person name="Ji P."/>
            <person name="Sakyi L.B."/>
            <person name="Cui X."/>
            <person name="Yuan T."/>
            <person name="Jiang B."/>
            <person name="Yang W."/>
            <person name="Lam T.T.-Y."/>
            <person name="Chang Q."/>
            <person name="Ding S."/>
            <person name="Wang X."/>
            <person name="Zhu J."/>
            <person name="Ruan X."/>
            <person name="Zhao L."/>
            <person name="Wei J."/>
            <person name="Que T."/>
            <person name="Du C."/>
            <person name="Cheng J."/>
            <person name="Dai P."/>
            <person name="Han X."/>
            <person name="Huang E."/>
            <person name="Gao Y."/>
            <person name="Liu J."/>
            <person name="Shao H."/>
            <person name="Ye R."/>
            <person name="Li L."/>
            <person name="Wei W."/>
            <person name="Wang X."/>
            <person name="Wang C."/>
            <person name="Yang T."/>
            <person name="Huo Q."/>
            <person name="Li W."/>
            <person name="Guo W."/>
            <person name="Chen H."/>
            <person name="Zhou L."/>
            <person name="Ni X."/>
            <person name="Tian J."/>
            <person name="Zhou Y."/>
            <person name="Sheng Y."/>
            <person name="Liu T."/>
            <person name="Pan Y."/>
            <person name="Xia L."/>
            <person name="Li J."/>
            <person name="Zhao F."/>
            <person name="Cao W."/>
        </authorList>
    </citation>
    <scope>NUCLEOTIDE SEQUENCE</scope>
    <source>
        <strain evidence="1">Hyas-2018</strain>
    </source>
</reference>
<dbReference type="Proteomes" id="UP000821845">
    <property type="component" value="Chromosome 6"/>
</dbReference>
<dbReference type="EMBL" id="CM023486">
    <property type="protein sequence ID" value="KAH6929048.1"/>
    <property type="molecule type" value="Genomic_DNA"/>
</dbReference>
<evidence type="ECO:0000313" key="1">
    <source>
        <dbReference type="EMBL" id="KAH6929048.1"/>
    </source>
</evidence>